<dbReference type="AlphaFoldDB" id="A0AAD4NQC9"/>
<feature type="region of interest" description="Disordered" evidence="1">
    <location>
        <begin position="114"/>
        <end position="331"/>
    </location>
</feature>
<feature type="domain" description="N-acetyltransferase" evidence="2">
    <location>
        <begin position="616"/>
        <end position="669"/>
    </location>
</feature>
<comment type="caution">
    <text evidence="3">The sequence shown here is derived from an EMBL/GenBank/DDBJ whole genome shotgun (WGS) entry which is preliminary data.</text>
</comment>
<name>A0AAD4NQC9_9PLEO</name>
<feature type="region of interest" description="Disordered" evidence="1">
    <location>
        <begin position="48"/>
        <end position="100"/>
    </location>
</feature>
<dbReference type="Proteomes" id="UP001199106">
    <property type="component" value="Unassembled WGS sequence"/>
</dbReference>
<dbReference type="GO" id="GO:0016747">
    <property type="term" value="F:acyltransferase activity, transferring groups other than amino-acyl groups"/>
    <property type="evidence" value="ECO:0007669"/>
    <property type="project" value="InterPro"/>
</dbReference>
<evidence type="ECO:0000313" key="4">
    <source>
        <dbReference type="Proteomes" id="UP001199106"/>
    </source>
</evidence>
<dbReference type="InterPro" id="IPR000182">
    <property type="entry name" value="GNAT_dom"/>
</dbReference>
<dbReference type="SUPFAM" id="SSF55729">
    <property type="entry name" value="Acyl-CoA N-acyltransferases (Nat)"/>
    <property type="match status" value="1"/>
</dbReference>
<evidence type="ECO:0000313" key="3">
    <source>
        <dbReference type="EMBL" id="KAG9191544.1"/>
    </source>
</evidence>
<feature type="compositionally biased region" description="Polar residues" evidence="1">
    <location>
        <begin position="314"/>
        <end position="331"/>
    </location>
</feature>
<reference evidence="3" key="1">
    <citation type="submission" date="2021-07" db="EMBL/GenBank/DDBJ databases">
        <title>Genome Resource of American Ginseng Black Spot Pathogen Alternaria panax.</title>
        <authorList>
            <person name="Qiu C."/>
            <person name="Wang W."/>
            <person name="Liu Z."/>
        </authorList>
    </citation>
    <scope>NUCLEOTIDE SEQUENCE</scope>
    <source>
        <strain evidence="3">BNCC115425</strain>
    </source>
</reference>
<accession>A0AAD4NQC9</accession>
<feature type="compositionally biased region" description="Polar residues" evidence="1">
    <location>
        <begin position="243"/>
        <end position="255"/>
    </location>
</feature>
<sequence length="764" mass="86047">MSRTARSWCPRNTLPPLPSLIEVDDSSVQEAHVNTTPKNEAMTWQQEQDFGQSRVGEGAIGPPYRPMTTPERLHIDSNKPPSGRPHWQSLPVGEPPTVQVDTDDSWLAQQAEFSYSSQQPHRNARGKAATQRASAVEPSEPTHLPQSYTDDAIKEQKPHCKQRTRNKKKKVENSDMAGPPNGTARVYVPPHLRNRSSADAGKADSAHSSGVVVHASPAASDQSNAAIITKSDSVPNGAVRQYHFSTSSPKTSQESRQSKECESAAPEPVVYNGWDQPKADLRAANKNSGNPRWPRGSQPYRKTAWPKSKDMKYTPSSSDSNGGVDFKSNSNGDPYYDIKKLTDWNGDWLPAPETWGARKDHADRHFGAHIEQWVSTHPPHWKTGVTPYYPPDTFTEGKELAPRYWLEVKIGGESLREVWKGLINPEKEPKPLDENDVVDYLPWWELYEDVVYTEIIDDDEGQDQRIITHATSYLRALDGPDARVNFDDSECPSASWMLASADEKVQEKNKRAAEKNRKLMAKRSRPVPESRLPIQQMADRRLHPEANIYIRPVKAADVKGISEIYNYYINNTIFAHEFDERTMVQIAQRIQDIVDAGLPYLVAVSKSNQSRANPGCFNEKIAGFINLDDHCDQSSSYRYTFEMQLYVHPGFVSKGIGKCLVDRLLEMADTSYRARGGYEYVNDDQYLKTGPSRVIKTILLNVHHEHGENLEADWRGKFLSTCKFFRVGRIPEMAYKSDKVVDVSIFAHHTKEDINPSARPTVGG</sequence>
<evidence type="ECO:0000259" key="2">
    <source>
        <dbReference type="Pfam" id="PF00583"/>
    </source>
</evidence>
<proteinExistence type="predicted"/>
<keyword evidence="4" id="KW-1185">Reference proteome</keyword>
<feature type="compositionally biased region" description="Basic residues" evidence="1">
    <location>
        <begin position="159"/>
        <end position="170"/>
    </location>
</feature>
<dbReference type="Pfam" id="PF00583">
    <property type="entry name" value="Acetyltransf_1"/>
    <property type="match status" value="1"/>
</dbReference>
<evidence type="ECO:0000256" key="1">
    <source>
        <dbReference type="SAM" id="MobiDB-lite"/>
    </source>
</evidence>
<organism evidence="3 4">
    <name type="scientific">Alternaria panax</name>
    <dbReference type="NCBI Taxonomy" id="48097"/>
    <lineage>
        <taxon>Eukaryota</taxon>
        <taxon>Fungi</taxon>
        <taxon>Dikarya</taxon>
        <taxon>Ascomycota</taxon>
        <taxon>Pezizomycotina</taxon>
        <taxon>Dothideomycetes</taxon>
        <taxon>Pleosporomycetidae</taxon>
        <taxon>Pleosporales</taxon>
        <taxon>Pleosporineae</taxon>
        <taxon>Pleosporaceae</taxon>
        <taxon>Alternaria</taxon>
        <taxon>Alternaria sect. Panax</taxon>
    </lineage>
</organism>
<feature type="compositionally biased region" description="Polar residues" evidence="1">
    <location>
        <begin position="221"/>
        <end position="234"/>
    </location>
</feature>
<gene>
    <name evidence="3" type="ORF">G6011_10278</name>
</gene>
<dbReference type="CDD" id="cd04301">
    <property type="entry name" value="NAT_SF"/>
    <property type="match status" value="1"/>
</dbReference>
<feature type="compositionally biased region" description="Low complexity" evidence="1">
    <location>
        <begin position="206"/>
        <end position="220"/>
    </location>
</feature>
<dbReference type="InterPro" id="IPR016181">
    <property type="entry name" value="Acyl_CoA_acyltransferase"/>
</dbReference>
<dbReference type="Gene3D" id="3.40.630.30">
    <property type="match status" value="1"/>
</dbReference>
<dbReference type="EMBL" id="JAANER010000003">
    <property type="protein sequence ID" value="KAG9191544.1"/>
    <property type="molecule type" value="Genomic_DNA"/>
</dbReference>
<protein>
    <recommendedName>
        <fullName evidence="2">N-acetyltransferase domain-containing protein</fullName>
    </recommendedName>
</protein>